<dbReference type="EMBL" id="OV121132">
    <property type="protein sequence ID" value="CAH0547426.1"/>
    <property type="molecule type" value="Genomic_DNA"/>
</dbReference>
<organism evidence="2 3">
    <name type="scientific">Brassicogethes aeneus</name>
    <name type="common">Rape pollen beetle</name>
    <name type="synonym">Meligethes aeneus</name>
    <dbReference type="NCBI Taxonomy" id="1431903"/>
    <lineage>
        <taxon>Eukaryota</taxon>
        <taxon>Metazoa</taxon>
        <taxon>Ecdysozoa</taxon>
        <taxon>Arthropoda</taxon>
        <taxon>Hexapoda</taxon>
        <taxon>Insecta</taxon>
        <taxon>Pterygota</taxon>
        <taxon>Neoptera</taxon>
        <taxon>Endopterygota</taxon>
        <taxon>Coleoptera</taxon>
        <taxon>Polyphaga</taxon>
        <taxon>Cucujiformia</taxon>
        <taxon>Nitidulidae</taxon>
        <taxon>Meligethinae</taxon>
        <taxon>Brassicogethes</taxon>
    </lineage>
</organism>
<evidence type="ECO:0000313" key="2">
    <source>
        <dbReference type="EMBL" id="CAH0547426.1"/>
    </source>
</evidence>
<gene>
    <name evidence="2" type="ORF">MELIAE_LOCUS1418</name>
</gene>
<feature type="region of interest" description="Disordered" evidence="1">
    <location>
        <begin position="207"/>
        <end position="231"/>
    </location>
</feature>
<keyword evidence="3" id="KW-1185">Reference proteome</keyword>
<feature type="region of interest" description="Disordered" evidence="1">
    <location>
        <begin position="27"/>
        <end position="47"/>
    </location>
</feature>
<dbReference type="Proteomes" id="UP001154078">
    <property type="component" value="Chromosome 1"/>
</dbReference>
<accession>A0A9P0AU84</accession>
<evidence type="ECO:0000256" key="1">
    <source>
        <dbReference type="SAM" id="MobiDB-lite"/>
    </source>
</evidence>
<sequence length="488" mass="55976">MDILTGHYSDELLESINGLAIGHKMSHSQENISKKDESTDLDGEPARKQGRFNDEEILYVIDTPSEPETHSLSLASTKTILGDAVYPKDGEIKICSNLGDIKRVLQDSVIGRAIVLKQANKKKIEIKDRDAICSIIITHFLNKGIKLNNAGLSAVADRIVDIFPSENKATFYVAPIPKKQSRYNRPEVARGKLVDKQRNKLTAIRKQLKSANNSETNEQSMEEQSEESEDATNAKIWLKQNTKLDQYELIIENWKKAYPIRKLEGKTIQEFFIDWPILSTQIAPELIRLDFEERFPGNNIEITETFDTFFQIVLEQRRCNLTVADNTLLELIDTEITNDSKNAIRLYLLASLVPPRGRTKLGRQHWKPSLPESRDGLFVHVNIAGDIERAKKNRTDFMYRKNLTVQPYVLIVGPSLSNVSCSYVIINEHMYKTPSVLSALDICFKAYKVLDAKYSYECQHLWLLIQWHIYNLKCKFDPKVPFIEDIRF</sequence>
<feature type="compositionally biased region" description="Basic and acidic residues" evidence="1">
    <location>
        <begin position="32"/>
        <end position="47"/>
    </location>
</feature>
<feature type="compositionally biased region" description="Acidic residues" evidence="1">
    <location>
        <begin position="220"/>
        <end position="230"/>
    </location>
</feature>
<dbReference type="OrthoDB" id="6780164at2759"/>
<dbReference type="AlphaFoldDB" id="A0A9P0AU84"/>
<reference evidence="2" key="1">
    <citation type="submission" date="2021-12" db="EMBL/GenBank/DDBJ databases">
        <authorList>
            <person name="King R."/>
        </authorList>
    </citation>
    <scope>NUCLEOTIDE SEQUENCE</scope>
</reference>
<protein>
    <submittedName>
        <fullName evidence="2">Uncharacterized protein</fullName>
    </submittedName>
</protein>
<evidence type="ECO:0000313" key="3">
    <source>
        <dbReference type="Proteomes" id="UP001154078"/>
    </source>
</evidence>
<dbReference type="PANTHER" id="PTHR31025">
    <property type="entry name" value="SI:CH211-196P9.1-RELATED"/>
    <property type="match status" value="1"/>
</dbReference>
<name>A0A9P0AU84_BRAAE</name>
<proteinExistence type="predicted"/>
<dbReference type="PANTHER" id="PTHR31025:SF29">
    <property type="entry name" value="SI:CH211-196P9.1"/>
    <property type="match status" value="1"/>
</dbReference>